<evidence type="ECO:0000313" key="5">
    <source>
        <dbReference type="Proteomes" id="UP000006727"/>
    </source>
</evidence>
<dbReference type="Gramene" id="Pp3c6_1370V3.5">
    <property type="protein sequence ID" value="Pp3c6_1370V3.5"/>
    <property type="gene ID" value="Pp3c6_1370"/>
</dbReference>
<evidence type="ECO:0000313" key="4">
    <source>
        <dbReference type="EnsemblPlants" id="Pp3c6_1370V3.1"/>
    </source>
</evidence>
<feature type="transmembrane region" description="Helical" evidence="2">
    <location>
        <begin position="533"/>
        <end position="556"/>
    </location>
</feature>
<dbReference type="EnsemblPlants" id="Pp3c6_1370V3.1">
    <property type="protein sequence ID" value="Pp3c6_1370V3.1"/>
    <property type="gene ID" value="Pp3c6_1370"/>
</dbReference>
<dbReference type="FunCoup" id="A0A2K1KDY2">
    <property type="interactions" value="976"/>
</dbReference>
<dbReference type="PANTHER" id="PTHR33868:SF2">
    <property type="entry name" value="EXPRESSED PROTEIN"/>
    <property type="match status" value="1"/>
</dbReference>
<dbReference type="Gramene" id="Pp3c6_1370V3.1">
    <property type="protein sequence ID" value="Pp3c6_1370V3.1"/>
    <property type="gene ID" value="Pp3c6_1370"/>
</dbReference>
<keyword evidence="5" id="KW-1185">Reference proteome</keyword>
<feature type="compositionally biased region" description="Polar residues" evidence="1">
    <location>
        <begin position="333"/>
        <end position="354"/>
    </location>
</feature>
<reference evidence="4" key="3">
    <citation type="submission" date="2020-12" db="UniProtKB">
        <authorList>
            <consortium name="EnsemblPlants"/>
        </authorList>
    </citation>
    <scope>IDENTIFICATION</scope>
</reference>
<gene>
    <name evidence="4" type="primary">LOC112283631</name>
    <name evidence="3" type="ORF">PHYPA_008365</name>
</gene>
<organism evidence="3">
    <name type="scientific">Physcomitrium patens</name>
    <name type="common">Spreading-leaved earth moss</name>
    <name type="synonym">Physcomitrella patens</name>
    <dbReference type="NCBI Taxonomy" id="3218"/>
    <lineage>
        <taxon>Eukaryota</taxon>
        <taxon>Viridiplantae</taxon>
        <taxon>Streptophyta</taxon>
        <taxon>Embryophyta</taxon>
        <taxon>Bryophyta</taxon>
        <taxon>Bryophytina</taxon>
        <taxon>Bryopsida</taxon>
        <taxon>Funariidae</taxon>
        <taxon>Funariales</taxon>
        <taxon>Funariaceae</taxon>
        <taxon>Physcomitrium</taxon>
    </lineage>
</organism>
<keyword evidence="2" id="KW-0812">Transmembrane</keyword>
<dbReference type="PANTHER" id="PTHR33868">
    <property type="entry name" value="EXPRESSED PROTEIN"/>
    <property type="match status" value="1"/>
</dbReference>
<dbReference type="EnsemblPlants" id="Pp3c6_1370V3.5">
    <property type="protein sequence ID" value="Pp3c6_1370V3.5"/>
    <property type="gene ID" value="Pp3c6_1370"/>
</dbReference>
<dbReference type="AlphaFoldDB" id="A0A2K1KDY2"/>
<sequence length="572" mass="62872">MAAAEARAVWQRTAINRAVQEDTVKAPKLAHCPSLKAQDSHSSYLGNSWGSMDTKVDLPRQLSSSTHRDYRSEYFGVEDFVGSRFKPGLQALAAERGSTKSGSPGYMGVPSEYSVGSEVDIGWQFVLDPKPKPGHASGFEVLDKEFEKDNVAASLVEEGVETESVNDEEIIFHCAMAQEMSNDSVMTEEITKKDVEGLTDQPSNCSLEPNETSRKLGNASVHGKGEVNSVMIERSAECLPASTWSLTNSPSSKASNSWRTADKEALAVLVAQKTSEKLENCDLPTPRSKCRTIMDSWEVLEENPLDASKSVDRDLFTSSFQDGDSSHLENVGLHTNTRPSTRSEPKSSSFLPATTQPLNISVGRSMPMHHRLSHSYSADNKSTSWSGGGGGGATGSFLNKSLNPLVEALCHSQTRAREAEQRSEQATREYKSMSHLFFREASLSLTYRHWICSLQAENAWLKMCVQNHHGAIWLQHSFPSTSVVLDQLSNGPWKLFMKENIHRQMLKHFSDVWRCKDSSIGATARNVKDDANFLLGCTIGLAFALGLTLAGAGLVLGWRMGWITFPCQGAIR</sequence>
<dbReference type="OrthoDB" id="1920951at2759"/>
<evidence type="ECO:0000256" key="2">
    <source>
        <dbReference type="SAM" id="Phobius"/>
    </source>
</evidence>
<dbReference type="Proteomes" id="UP000006727">
    <property type="component" value="Chromosome 6"/>
</dbReference>
<protein>
    <submittedName>
        <fullName evidence="3 4">Uncharacterized protein</fullName>
    </submittedName>
</protein>
<dbReference type="EMBL" id="ABEU02000006">
    <property type="protein sequence ID" value="PNR51991.1"/>
    <property type="molecule type" value="Genomic_DNA"/>
</dbReference>
<name>A0A2K1KDY2_PHYPA</name>
<keyword evidence="2" id="KW-0472">Membrane</keyword>
<dbReference type="PaxDb" id="3218-PP1S77_48V6.1"/>
<proteinExistence type="predicted"/>
<reference evidence="3 5" key="2">
    <citation type="journal article" date="2018" name="Plant J.">
        <title>The Physcomitrella patens chromosome-scale assembly reveals moss genome structure and evolution.</title>
        <authorList>
            <person name="Lang D."/>
            <person name="Ullrich K.K."/>
            <person name="Murat F."/>
            <person name="Fuchs J."/>
            <person name="Jenkins J."/>
            <person name="Haas F.B."/>
            <person name="Piednoel M."/>
            <person name="Gundlach H."/>
            <person name="Van Bel M."/>
            <person name="Meyberg R."/>
            <person name="Vives C."/>
            <person name="Morata J."/>
            <person name="Symeonidi A."/>
            <person name="Hiss M."/>
            <person name="Muchero W."/>
            <person name="Kamisugi Y."/>
            <person name="Saleh O."/>
            <person name="Blanc G."/>
            <person name="Decker E.L."/>
            <person name="van Gessel N."/>
            <person name="Grimwood J."/>
            <person name="Hayes R.D."/>
            <person name="Graham S.W."/>
            <person name="Gunter L.E."/>
            <person name="McDaniel S.F."/>
            <person name="Hoernstein S.N.W."/>
            <person name="Larsson A."/>
            <person name="Li F.W."/>
            <person name="Perroud P.F."/>
            <person name="Phillips J."/>
            <person name="Ranjan P."/>
            <person name="Rokshar D.S."/>
            <person name="Rothfels C.J."/>
            <person name="Schneider L."/>
            <person name="Shu S."/>
            <person name="Stevenson D.W."/>
            <person name="Thummler F."/>
            <person name="Tillich M."/>
            <person name="Villarreal Aguilar J.C."/>
            <person name="Widiez T."/>
            <person name="Wong G.K."/>
            <person name="Wymore A."/>
            <person name="Zhang Y."/>
            <person name="Zimmer A.D."/>
            <person name="Quatrano R.S."/>
            <person name="Mayer K.F.X."/>
            <person name="Goodstein D."/>
            <person name="Casacuberta J.M."/>
            <person name="Vandepoele K."/>
            <person name="Reski R."/>
            <person name="Cuming A.C."/>
            <person name="Tuskan G.A."/>
            <person name="Maumus F."/>
            <person name="Salse J."/>
            <person name="Schmutz J."/>
            <person name="Rensing S.A."/>
        </authorList>
    </citation>
    <scope>NUCLEOTIDE SEQUENCE [LARGE SCALE GENOMIC DNA]</scope>
    <source>
        <strain evidence="4 5">cv. Gransden 2004</strain>
    </source>
</reference>
<evidence type="ECO:0000256" key="1">
    <source>
        <dbReference type="SAM" id="MobiDB-lite"/>
    </source>
</evidence>
<dbReference type="KEGG" id="ppp:112283631"/>
<accession>A0A2K1KDY2</accession>
<evidence type="ECO:0000313" key="3">
    <source>
        <dbReference type="EMBL" id="PNR51991.1"/>
    </source>
</evidence>
<dbReference type="GeneID" id="112283631"/>
<reference evidence="3 5" key="1">
    <citation type="journal article" date="2008" name="Science">
        <title>The Physcomitrella genome reveals evolutionary insights into the conquest of land by plants.</title>
        <authorList>
            <person name="Rensing S."/>
            <person name="Lang D."/>
            <person name="Zimmer A."/>
            <person name="Terry A."/>
            <person name="Salamov A."/>
            <person name="Shapiro H."/>
            <person name="Nishiyama T."/>
            <person name="Perroud P.-F."/>
            <person name="Lindquist E."/>
            <person name="Kamisugi Y."/>
            <person name="Tanahashi T."/>
            <person name="Sakakibara K."/>
            <person name="Fujita T."/>
            <person name="Oishi K."/>
            <person name="Shin-I T."/>
            <person name="Kuroki Y."/>
            <person name="Toyoda A."/>
            <person name="Suzuki Y."/>
            <person name="Hashimoto A."/>
            <person name="Yamaguchi K."/>
            <person name="Sugano A."/>
            <person name="Kohara Y."/>
            <person name="Fujiyama A."/>
            <person name="Anterola A."/>
            <person name="Aoki S."/>
            <person name="Ashton N."/>
            <person name="Barbazuk W.B."/>
            <person name="Barker E."/>
            <person name="Bennetzen J."/>
            <person name="Bezanilla M."/>
            <person name="Blankenship R."/>
            <person name="Cho S.H."/>
            <person name="Dutcher S."/>
            <person name="Estelle M."/>
            <person name="Fawcett J.A."/>
            <person name="Gundlach H."/>
            <person name="Hanada K."/>
            <person name="Heyl A."/>
            <person name="Hicks K.A."/>
            <person name="Hugh J."/>
            <person name="Lohr M."/>
            <person name="Mayer K."/>
            <person name="Melkozernov A."/>
            <person name="Murata T."/>
            <person name="Nelson D."/>
            <person name="Pils B."/>
            <person name="Prigge M."/>
            <person name="Reiss B."/>
            <person name="Renner T."/>
            <person name="Rombauts S."/>
            <person name="Rushton P."/>
            <person name="Sanderfoot A."/>
            <person name="Schween G."/>
            <person name="Shiu S.-H."/>
            <person name="Stueber K."/>
            <person name="Theodoulou F.L."/>
            <person name="Tu H."/>
            <person name="Van de Peer Y."/>
            <person name="Verrier P.J."/>
            <person name="Waters E."/>
            <person name="Wood A."/>
            <person name="Yang L."/>
            <person name="Cove D."/>
            <person name="Cuming A."/>
            <person name="Hasebe M."/>
            <person name="Lucas S."/>
            <person name="Mishler D.B."/>
            <person name="Reski R."/>
            <person name="Grigoriev I."/>
            <person name="Quatrano R.S."/>
            <person name="Boore J.L."/>
        </authorList>
    </citation>
    <scope>NUCLEOTIDE SEQUENCE [LARGE SCALE GENOMIC DNA]</scope>
    <source>
        <strain evidence="4 5">cv. Gransden 2004</strain>
    </source>
</reference>
<dbReference type="EnsemblPlants" id="Pp3c6_1370V3.6">
    <property type="protein sequence ID" value="Pp3c6_1370V3.6"/>
    <property type="gene ID" value="Pp3c6_1370"/>
</dbReference>
<dbReference type="Gramene" id="Pp3c6_1370V3.6">
    <property type="protein sequence ID" value="Pp3c6_1370V3.6"/>
    <property type="gene ID" value="Pp3c6_1370"/>
</dbReference>
<keyword evidence="2" id="KW-1133">Transmembrane helix</keyword>
<feature type="region of interest" description="Disordered" evidence="1">
    <location>
        <begin position="326"/>
        <end position="354"/>
    </location>
</feature>
<dbReference type="RefSeq" id="XP_024378380.1">
    <property type="nucleotide sequence ID" value="XM_024522612.2"/>
</dbReference>